<evidence type="ECO:0000313" key="3">
    <source>
        <dbReference type="EMBL" id="KAL1901493.1"/>
    </source>
</evidence>
<feature type="transmembrane region" description="Helical" evidence="2">
    <location>
        <begin position="68"/>
        <end position="90"/>
    </location>
</feature>
<gene>
    <name evidence="3" type="ORF">Sste5346_001900</name>
</gene>
<feature type="compositionally biased region" description="Polar residues" evidence="1">
    <location>
        <begin position="259"/>
        <end position="268"/>
    </location>
</feature>
<evidence type="ECO:0000256" key="1">
    <source>
        <dbReference type="SAM" id="MobiDB-lite"/>
    </source>
</evidence>
<feature type="region of interest" description="Disordered" evidence="1">
    <location>
        <begin position="309"/>
        <end position="493"/>
    </location>
</feature>
<reference evidence="3 4" key="1">
    <citation type="journal article" date="2024" name="IMA Fungus">
        <title>IMA Genome - F19 : A genome assembly and annotation guide to empower mycologists, including annotated draft genome sequences of Ceratocystis pirilliformis, Diaporthe australafricana, Fusarium ophioides, Paecilomyces lecythidis, and Sporothrix stenoceras.</title>
        <authorList>
            <person name="Aylward J."/>
            <person name="Wilson A.M."/>
            <person name="Visagie C.M."/>
            <person name="Spraker J."/>
            <person name="Barnes I."/>
            <person name="Buitendag C."/>
            <person name="Ceriani C."/>
            <person name="Del Mar Angel L."/>
            <person name="du Plessis D."/>
            <person name="Fuchs T."/>
            <person name="Gasser K."/>
            <person name="Kramer D."/>
            <person name="Li W."/>
            <person name="Munsamy K."/>
            <person name="Piso A."/>
            <person name="Price J.L."/>
            <person name="Sonnekus B."/>
            <person name="Thomas C."/>
            <person name="van der Nest A."/>
            <person name="van Dijk A."/>
            <person name="van Heerden A."/>
            <person name="van Vuuren N."/>
            <person name="Yilmaz N."/>
            <person name="Duong T.A."/>
            <person name="van der Merwe N.A."/>
            <person name="Wingfield M.J."/>
            <person name="Wingfield B.D."/>
        </authorList>
    </citation>
    <scope>NUCLEOTIDE SEQUENCE [LARGE SCALE GENOMIC DNA]</scope>
    <source>
        <strain evidence="3 4">CMW 5346</strain>
    </source>
</reference>
<comment type="caution">
    <text evidence="3">The sequence shown here is derived from an EMBL/GenBank/DDBJ whole genome shotgun (WGS) entry which is preliminary data.</text>
</comment>
<evidence type="ECO:0000313" key="4">
    <source>
        <dbReference type="Proteomes" id="UP001583186"/>
    </source>
</evidence>
<keyword evidence="2" id="KW-0472">Membrane</keyword>
<dbReference type="EMBL" id="JAWCUI010000007">
    <property type="protein sequence ID" value="KAL1901493.1"/>
    <property type="molecule type" value="Genomic_DNA"/>
</dbReference>
<organism evidence="3 4">
    <name type="scientific">Sporothrix stenoceras</name>
    <dbReference type="NCBI Taxonomy" id="5173"/>
    <lineage>
        <taxon>Eukaryota</taxon>
        <taxon>Fungi</taxon>
        <taxon>Dikarya</taxon>
        <taxon>Ascomycota</taxon>
        <taxon>Pezizomycotina</taxon>
        <taxon>Sordariomycetes</taxon>
        <taxon>Sordariomycetidae</taxon>
        <taxon>Ophiostomatales</taxon>
        <taxon>Ophiostomataceae</taxon>
        <taxon>Sporothrix</taxon>
    </lineage>
</organism>
<evidence type="ECO:0000256" key="2">
    <source>
        <dbReference type="SAM" id="Phobius"/>
    </source>
</evidence>
<dbReference type="Proteomes" id="UP001583186">
    <property type="component" value="Unassembled WGS sequence"/>
</dbReference>
<proteinExistence type="predicted"/>
<dbReference type="PANTHER" id="PTHR42088">
    <property type="entry name" value="YALI0F10131P"/>
    <property type="match status" value="1"/>
</dbReference>
<protein>
    <submittedName>
        <fullName evidence="3">Uncharacterized protein</fullName>
    </submittedName>
</protein>
<feature type="region of interest" description="Disordered" evidence="1">
    <location>
        <begin position="607"/>
        <end position="699"/>
    </location>
</feature>
<feature type="compositionally biased region" description="Polar residues" evidence="1">
    <location>
        <begin position="730"/>
        <end position="740"/>
    </location>
</feature>
<sequence length="850" mass="91460">MAAAQGALGQGYRLGPRVPSGVNSIAERATRVAGRDVPSKIIARASSSATCDKDGGNLCEKPEGSGSLTLPIVLGVVIPLVAIACVLLYLHRRNVQRLRKEDTSDPHKSLDFGMAMDATKNTNKSKRKSSFFGGEKDMFHPKSRQLSMDMNLSSPYLLPPELQQSRESLHSLARTLHQNEDPYRPVTQYAGSDVASMRSFSKDARDGASIRTGATSAFDERGTSRSTSAAGSRMAPPRPSRLSAGPNSPRTRSPMPSPYNENSENASEPVQMPSPPPPAAGGAAGFNFEPAFPAAEMAAETYPVEADGSNVPTVAELQAPEPAVTKISRKGLPVSPRPQDPAAPAAANPRLTTGTVDEPFIYDSPNRGMRQDSSTYNDFDLRLDAPKDNRDSNGEPLSSSLPKLTLGGPFDDETFLPGQATTHDEPTLPHINAPEGGEHGQPAIIEPHQYGELFPDEPGQEDDEGRGRALHRRQSSEYPQDSTVRQSALGLPQMDTRRLSVGFRPLPPDELIESEDPETRANRIRSFYKEYFDDSKPDMAEYNQHYPPQGVPAEYRGQGGNDPHYNNAAGGAQYYEDYDQSYNMGGDAAYFDPQSNAFVMPYAQPVSRRAMTPPPSGSRFPGGRPRGGPGRPFHGSMGGMGPGGPGMMGGSRPGSSMSSQWGPRPGSSLSSRQMPGGRSASNMSGRYNNGPRKPMPPPEDLITLPTPHKLKDDSFSLMGAIDFAPPPTFKDQTSGRSQSPLGERKPYHMNVPVASPLVSSFDEMAALPSPHLLRKSSTFTGLDFAPPRKFKDADTMSDAGSIRSNRSGISAMNQAAIRSGAGRVSRLPGDQVFTQAALADQLKPTWGFRP</sequence>
<feature type="compositionally biased region" description="Gly residues" evidence="1">
    <location>
        <begin position="624"/>
        <end position="652"/>
    </location>
</feature>
<keyword evidence="2" id="KW-1133">Transmembrane helix</keyword>
<dbReference type="PANTHER" id="PTHR42088:SF1">
    <property type="entry name" value="YALI0F10131P"/>
    <property type="match status" value="1"/>
</dbReference>
<accession>A0ABR3ZL99</accession>
<feature type="compositionally biased region" description="Polar residues" evidence="1">
    <location>
        <begin position="476"/>
        <end position="486"/>
    </location>
</feature>
<feature type="compositionally biased region" description="Acidic residues" evidence="1">
    <location>
        <begin position="454"/>
        <end position="464"/>
    </location>
</feature>
<name>A0ABR3ZL99_9PEZI</name>
<keyword evidence="4" id="KW-1185">Reference proteome</keyword>
<feature type="region of interest" description="Disordered" evidence="1">
    <location>
        <begin position="201"/>
        <end position="287"/>
    </location>
</feature>
<feature type="region of interest" description="Disordered" evidence="1">
    <location>
        <begin position="725"/>
        <end position="748"/>
    </location>
</feature>
<feature type="compositionally biased region" description="Polar residues" evidence="1">
    <location>
        <begin position="667"/>
        <end position="687"/>
    </location>
</feature>
<feature type="compositionally biased region" description="Basic and acidic residues" evidence="1">
    <location>
        <begin position="379"/>
        <end position="393"/>
    </location>
</feature>
<keyword evidence="2" id="KW-0812">Transmembrane</keyword>